<accession>A0ABW0H580</accession>
<dbReference type="SUPFAM" id="SSF53822">
    <property type="entry name" value="Periplasmic binding protein-like I"/>
    <property type="match status" value="1"/>
</dbReference>
<sequence length="402" mass="43259">MNLRSGFFAAAMSLLVAGAAFAQEPIKVKIGILNDRSGLYSDLSGEGSVIAARMAVEDFKSINSTIEVEVVSADHQNKPDVASSIARQWYDLDGVDVIMDLPTSSAALAVSEITREKNKIVIVSGGGTSDLTGSKCSPNTIHWAYDTWSLGNGTATALMNKGDDSWFFLTADYAFGHALERDTAAIVKENGGKLAGSVHHPFPGTDFSSFLLQAQASGAKVIGLANSAADTTGAIKQAREFGIIEGGQKIASLLLFISELHALGLEAGQGLIVTDAFYWDANEGTRKWSKRFGEKMNGAMPTMAQAGIYSGLMHYLKAVAAINNKDSLPVMAQMKATPTDDVLFGKGRIREDGRKIHDMYVFQVKTPSESKYPWDYYNTLATIPAEKAFRPMTDGNCFLVKL</sequence>
<evidence type="ECO:0000313" key="7">
    <source>
        <dbReference type="Proteomes" id="UP001596016"/>
    </source>
</evidence>
<dbReference type="Gene3D" id="3.40.50.2300">
    <property type="match status" value="2"/>
</dbReference>
<evidence type="ECO:0000256" key="2">
    <source>
        <dbReference type="ARBA" id="ARBA00022729"/>
    </source>
</evidence>
<evidence type="ECO:0000256" key="1">
    <source>
        <dbReference type="ARBA" id="ARBA00010062"/>
    </source>
</evidence>
<name>A0ABW0H580_9HYPH</name>
<comment type="similarity">
    <text evidence="1">Belongs to the leucine-binding protein family.</text>
</comment>
<dbReference type="InterPro" id="IPR051010">
    <property type="entry name" value="BCAA_transport"/>
</dbReference>
<dbReference type="Proteomes" id="UP001596016">
    <property type="component" value="Unassembled WGS sequence"/>
</dbReference>
<dbReference type="InterPro" id="IPR028082">
    <property type="entry name" value="Peripla_BP_I"/>
</dbReference>
<dbReference type="InterPro" id="IPR028081">
    <property type="entry name" value="Leu-bd"/>
</dbReference>
<dbReference type="RefSeq" id="WP_378230915.1">
    <property type="nucleotide sequence ID" value="NZ_JBHSLL010000055.1"/>
</dbReference>
<keyword evidence="2 4" id="KW-0732">Signal</keyword>
<feature type="signal peptide" evidence="4">
    <location>
        <begin position="1"/>
        <end position="22"/>
    </location>
</feature>
<organism evidence="6 7">
    <name type="scientific">Aquamicrobium segne</name>
    <dbReference type="NCBI Taxonomy" id="469547"/>
    <lineage>
        <taxon>Bacteria</taxon>
        <taxon>Pseudomonadati</taxon>
        <taxon>Pseudomonadota</taxon>
        <taxon>Alphaproteobacteria</taxon>
        <taxon>Hyphomicrobiales</taxon>
        <taxon>Phyllobacteriaceae</taxon>
        <taxon>Aquamicrobium</taxon>
    </lineage>
</organism>
<gene>
    <name evidence="6" type="ORF">ACFPLB_14570</name>
</gene>
<keyword evidence="3" id="KW-0029">Amino-acid transport</keyword>
<protein>
    <submittedName>
        <fullName evidence="6">ABC transporter substrate-binding protein</fullName>
    </submittedName>
</protein>
<dbReference type="CDD" id="cd06327">
    <property type="entry name" value="PBP1_SBP-like"/>
    <property type="match status" value="1"/>
</dbReference>
<feature type="domain" description="Leucine-binding protein" evidence="5">
    <location>
        <begin position="27"/>
        <end position="365"/>
    </location>
</feature>
<keyword evidence="7" id="KW-1185">Reference proteome</keyword>
<evidence type="ECO:0000256" key="4">
    <source>
        <dbReference type="SAM" id="SignalP"/>
    </source>
</evidence>
<evidence type="ECO:0000259" key="5">
    <source>
        <dbReference type="Pfam" id="PF13458"/>
    </source>
</evidence>
<feature type="chain" id="PRO_5047343038" evidence="4">
    <location>
        <begin position="23"/>
        <end position="402"/>
    </location>
</feature>
<keyword evidence="3" id="KW-0813">Transport</keyword>
<dbReference type="Pfam" id="PF13458">
    <property type="entry name" value="Peripla_BP_6"/>
    <property type="match status" value="1"/>
</dbReference>
<dbReference type="PANTHER" id="PTHR30483">
    <property type="entry name" value="LEUCINE-SPECIFIC-BINDING PROTEIN"/>
    <property type="match status" value="1"/>
</dbReference>
<dbReference type="PANTHER" id="PTHR30483:SF6">
    <property type="entry name" value="PERIPLASMIC BINDING PROTEIN OF ABC TRANSPORTER FOR NATURAL AMINO ACIDS"/>
    <property type="match status" value="1"/>
</dbReference>
<evidence type="ECO:0000256" key="3">
    <source>
        <dbReference type="ARBA" id="ARBA00022970"/>
    </source>
</evidence>
<proteinExistence type="inferred from homology"/>
<reference evidence="7" key="1">
    <citation type="journal article" date="2019" name="Int. J. Syst. Evol. Microbiol.">
        <title>The Global Catalogue of Microorganisms (GCM) 10K type strain sequencing project: providing services to taxonomists for standard genome sequencing and annotation.</title>
        <authorList>
            <consortium name="The Broad Institute Genomics Platform"/>
            <consortium name="The Broad Institute Genome Sequencing Center for Infectious Disease"/>
            <person name="Wu L."/>
            <person name="Ma J."/>
        </authorList>
    </citation>
    <scope>NUCLEOTIDE SEQUENCE [LARGE SCALE GENOMIC DNA]</scope>
    <source>
        <strain evidence="7">CGMCC 4.1415</strain>
    </source>
</reference>
<evidence type="ECO:0000313" key="6">
    <source>
        <dbReference type="EMBL" id="MFC5387183.1"/>
    </source>
</evidence>
<comment type="caution">
    <text evidence="6">The sequence shown here is derived from an EMBL/GenBank/DDBJ whole genome shotgun (WGS) entry which is preliminary data.</text>
</comment>
<dbReference type="EMBL" id="JBHSLL010000055">
    <property type="protein sequence ID" value="MFC5387183.1"/>
    <property type="molecule type" value="Genomic_DNA"/>
</dbReference>